<sequence>MKEPLSPGLKVEIKRLSFLNNNKSQGFISQIEECVNDKILIIGAPISGGKIVPLKMNTEYMLIIYGATGMYRCNVVIKKSFKKDSIEMLEVERVTSLEKIQRREFFRLECVIPFQFKAGDTWEKGIIKDISGGGIRFITNSQLKTQGEIILRIPLDEEEITLSGKLLIKEASNTELYKYQYRVSFEDIKKSDQDTIIQYIFLQQRKQVRQYKGL</sequence>
<reference evidence="3 4" key="1">
    <citation type="submission" date="2023-03" db="EMBL/GenBank/DDBJ databases">
        <title>Novel Species.</title>
        <authorList>
            <person name="Ma S."/>
        </authorList>
    </citation>
    <scope>NUCLEOTIDE SEQUENCE [LARGE SCALE GENOMIC DNA]</scope>
    <source>
        <strain evidence="3 4">LIND6LT2</strain>
    </source>
</reference>
<dbReference type="InterPro" id="IPR009926">
    <property type="entry name" value="T3SS_YcgR_PilZN"/>
</dbReference>
<keyword evidence="3" id="KW-0969">Cilium</keyword>
<evidence type="ECO:0000259" key="2">
    <source>
        <dbReference type="Pfam" id="PF12945"/>
    </source>
</evidence>
<evidence type="ECO:0000313" key="4">
    <source>
        <dbReference type="Proteomes" id="UP001486565"/>
    </source>
</evidence>
<dbReference type="Pfam" id="PF07238">
    <property type="entry name" value="PilZ"/>
    <property type="match status" value="1"/>
</dbReference>
<evidence type="ECO:0000259" key="1">
    <source>
        <dbReference type="Pfam" id="PF07238"/>
    </source>
</evidence>
<feature type="domain" description="PilZ" evidence="1">
    <location>
        <begin position="101"/>
        <end position="201"/>
    </location>
</feature>
<keyword evidence="4" id="KW-1185">Reference proteome</keyword>
<dbReference type="Proteomes" id="UP001486565">
    <property type="component" value="Chromosome"/>
</dbReference>
<name>A0ABZ2Y4K5_9FIRM</name>
<keyword evidence="3" id="KW-0282">Flagellum</keyword>
<dbReference type="InterPro" id="IPR009875">
    <property type="entry name" value="PilZ_domain"/>
</dbReference>
<protein>
    <submittedName>
        <fullName evidence="3">Flagellar brake protein</fullName>
    </submittedName>
</protein>
<keyword evidence="3" id="KW-0966">Cell projection</keyword>
<dbReference type="EMBL" id="CP121687">
    <property type="protein sequence ID" value="WZL70244.1"/>
    <property type="molecule type" value="Genomic_DNA"/>
</dbReference>
<organism evidence="3 4">
    <name type="scientific">Defluviitalea saccharophila</name>
    <dbReference type="NCBI Taxonomy" id="879970"/>
    <lineage>
        <taxon>Bacteria</taxon>
        <taxon>Bacillati</taxon>
        <taxon>Bacillota</taxon>
        <taxon>Clostridia</taxon>
        <taxon>Lachnospirales</taxon>
        <taxon>Defluviitaleaceae</taxon>
        <taxon>Defluviitalea</taxon>
    </lineage>
</organism>
<feature type="domain" description="Type III secretion system flagellar brake protein YcgR PilZN" evidence="2">
    <location>
        <begin position="7"/>
        <end position="91"/>
    </location>
</feature>
<dbReference type="SUPFAM" id="SSF141371">
    <property type="entry name" value="PilZ domain-like"/>
    <property type="match status" value="1"/>
</dbReference>
<evidence type="ECO:0000313" key="3">
    <source>
        <dbReference type="EMBL" id="WZL70244.1"/>
    </source>
</evidence>
<dbReference type="Gene3D" id="2.40.10.220">
    <property type="entry name" value="predicted glycosyltransferase like domains"/>
    <property type="match status" value="1"/>
</dbReference>
<dbReference type="Pfam" id="PF12945">
    <property type="entry name" value="PilZNR"/>
    <property type="match status" value="1"/>
</dbReference>
<accession>A0ABZ2Y4K5</accession>
<proteinExistence type="predicted"/>
<dbReference type="RefSeq" id="WP_341877206.1">
    <property type="nucleotide sequence ID" value="NZ_CP121687.1"/>
</dbReference>
<gene>
    <name evidence="3" type="ORF">QBE51_01560</name>
</gene>